<evidence type="ECO:0000313" key="1">
    <source>
        <dbReference type="EMBL" id="KAK9160954.1"/>
    </source>
</evidence>
<evidence type="ECO:0000313" key="2">
    <source>
        <dbReference type="Proteomes" id="UP001420932"/>
    </source>
</evidence>
<comment type="caution">
    <text evidence="1">The sequence shown here is derived from an EMBL/GenBank/DDBJ whole genome shotgun (WGS) entry which is preliminary data.</text>
</comment>
<dbReference type="AlphaFoldDB" id="A0AAP0KZZ6"/>
<reference evidence="1 2" key="1">
    <citation type="submission" date="2024-01" db="EMBL/GenBank/DDBJ databases">
        <title>Genome assemblies of Stephania.</title>
        <authorList>
            <person name="Yang L."/>
        </authorList>
    </citation>
    <scope>NUCLEOTIDE SEQUENCE [LARGE SCALE GENOMIC DNA]</scope>
    <source>
        <strain evidence="1">YNDBR</strain>
        <tissue evidence="1">Leaf</tissue>
    </source>
</reference>
<dbReference type="Proteomes" id="UP001420932">
    <property type="component" value="Unassembled WGS sequence"/>
</dbReference>
<proteinExistence type="predicted"/>
<sequence>MNTTVLVTCMQNFFLKKKQGTRFRDLQRLCRSHHCHLHRPLLRSLLQQPIKLPPHARHRPRRSHRLLHLTRRSPRYHRRRLYPRCNREPLIQHLQHIGCYNSSPPAHIKHDWRSLPHPLHRVIAATSSPSRAQLIF</sequence>
<name>A0AAP0KZZ6_9MAGN</name>
<accession>A0AAP0KZZ6</accession>
<protein>
    <submittedName>
        <fullName evidence="1">Uncharacterized protein</fullName>
    </submittedName>
</protein>
<dbReference type="EMBL" id="JBBNAF010000003">
    <property type="protein sequence ID" value="KAK9160954.1"/>
    <property type="molecule type" value="Genomic_DNA"/>
</dbReference>
<gene>
    <name evidence="1" type="ORF">Syun_007295</name>
</gene>
<keyword evidence="2" id="KW-1185">Reference proteome</keyword>
<organism evidence="1 2">
    <name type="scientific">Stephania yunnanensis</name>
    <dbReference type="NCBI Taxonomy" id="152371"/>
    <lineage>
        <taxon>Eukaryota</taxon>
        <taxon>Viridiplantae</taxon>
        <taxon>Streptophyta</taxon>
        <taxon>Embryophyta</taxon>
        <taxon>Tracheophyta</taxon>
        <taxon>Spermatophyta</taxon>
        <taxon>Magnoliopsida</taxon>
        <taxon>Ranunculales</taxon>
        <taxon>Menispermaceae</taxon>
        <taxon>Menispermoideae</taxon>
        <taxon>Cissampelideae</taxon>
        <taxon>Stephania</taxon>
    </lineage>
</organism>